<evidence type="ECO:0000313" key="3">
    <source>
        <dbReference type="EMBL" id="CAB4707024.1"/>
    </source>
</evidence>
<evidence type="ECO:0000313" key="4">
    <source>
        <dbReference type="EMBL" id="CAB4910989.1"/>
    </source>
</evidence>
<dbReference type="Pfam" id="PF13452">
    <property type="entry name" value="FAS1_DH_region"/>
    <property type="match status" value="1"/>
</dbReference>
<evidence type="ECO:0000313" key="2">
    <source>
        <dbReference type="EMBL" id="CAB4362632.1"/>
    </source>
</evidence>
<dbReference type="CDD" id="cd03441">
    <property type="entry name" value="R_hydratase_like"/>
    <property type="match status" value="1"/>
</dbReference>
<sequence length="412" mass="46419">MHYDLGMADDDRDMSARITDEGIEKMRVRIGVPMEMPPPFNLEAHPDTMRHFCYGYGDDNPLYADPDYGRTSRWGSAIGAPFYVGTLGRSTAPPMPADIRQRSRGALAGVGMFYAGSDWRFTSPIRPGDRVHVGQTLTDVSEQASKTFQSRTVRTDRKVEYTRESDGTPIAEHRYWFFHVERSAGVKTREKRRVDPPSYTDEEIEEIEQSILAEQRRGSEPRWLEDVRVGDSIGTVTKGPLRVSDILAWHIGNGPGENQWGAMRIMSQTRKRVPGFFTKNDYGVWDLVQRLHWDPQWANRIGLDRPYDYGPMRNTWMGHLVTDWMGDDAWLLRLTTRINAFNYQGDLTRVSGTVTAVDLDDGLATVEITGVNQRGETTCSGQAWVALPRRQGPASVPDAASGWVASLPASMT</sequence>
<protein>
    <submittedName>
        <fullName evidence="2">Unannotated protein</fullName>
    </submittedName>
</protein>
<dbReference type="InterPro" id="IPR039569">
    <property type="entry name" value="FAS1-like_DH_region"/>
</dbReference>
<accession>A0A6J6A3A0</accession>
<dbReference type="EMBL" id="CAFBOL010000144">
    <property type="protein sequence ID" value="CAB5017699.1"/>
    <property type="molecule type" value="Genomic_DNA"/>
</dbReference>
<dbReference type="Gene3D" id="3.10.129.10">
    <property type="entry name" value="Hotdog Thioesterase"/>
    <property type="match status" value="2"/>
</dbReference>
<dbReference type="EMBL" id="CAFBMT010000001">
    <property type="protein sequence ID" value="CAB4910989.1"/>
    <property type="molecule type" value="Genomic_DNA"/>
</dbReference>
<proteinExistence type="predicted"/>
<dbReference type="EMBL" id="CAEZYF010000002">
    <property type="protein sequence ID" value="CAB4707024.1"/>
    <property type="molecule type" value="Genomic_DNA"/>
</dbReference>
<feature type="domain" description="FAS1-like dehydratase" evidence="1">
    <location>
        <begin position="47"/>
        <end position="154"/>
    </location>
</feature>
<gene>
    <name evidence="3" type="ORF">UFOPK2656_00415</name>
    <name evidence="4" type="ORF">UFOPK3651_00183</name>
    <name evidence="5" type="ORF">UFOPK3931_03173</name>
    <name evidence="2" type="ORF">UFOPK4189_00412</name>
</gene>
<dbReference type="InterPro" id="IPR029069">
    <property type="entry name" value="HotDog_dom_sf"/>
</dbReference>
<dbReference type="EMBL" id="CAESGF010000002">
    <property type="protein sequence ID" value="CAB4362632.1"/>
    <property type="molecule type" value="Genomic_DNA"/>
</dbReference>
<dbReference type="SUPFAM" id="SSF54637">
    <property type="entry name" value="Thioesterase/thiol ester dehydrase-isomerase"/>
    <property type="match status" value="2"/>
</dbReference>
<evidence type="ECO:0000259" key="1">
    <source>
        <dbReference type="Pfam" id="PF13452"/>
    </source>
</evidence>
<organism evidence="2">
    <name type="scientific">freshwater metagenome</name>
    <dbReference type="NCBI Taxonomy" id="449393"/>
    <lineage>
        <taxon>unclassified sequences</taxon>
        <taxon>metagenomes</taxon>
        <taxon>ecological metagenomes</taxon>
    </lineage>
</organism>
<evidence type="ECO:0000313" key="5">
    <source>
        <dbReference type="EMBL" id="CAB5017699.1"/>
    </source>
</evidence>
<reference evidence="2" key="1">
    <citation type="submission" date="2020-05" db="EMBL/GenBank/DDBJ databases">
        <authorList>
            <person name="Chiriac C."/>
            <person name="Salcher M."/>
            <person name="Ghai R."/>
            <person name="Kavagutti S V."/>
        </authorList>
    </citation>
    <scope>NUCLEOTIDE SEQUENCE</scope>
</reference>
<name>A0A6J6A3A0_9ZZZZ</name>
<dbReference type="AlphaFoldDB" id="A0A6J6A3A0"/>